<dbReference type="NCBIfam" id="TIGR02887">
    <property type="entry name" value="spore_ger_x_C"/>
    <property type="match status" value="1"/>
</dbReference>
<proteinExistence type="inferred from homology"/>
<evidence type="ECO:0000256" key="1">
    <source>
        <dbReference type="ARBA" id="ARBA00004635"/>
    </source>
</evidence>
<accession>A0A4Y8Q740</accession>
<organism evidence="10 11">
    <name type="scientific">Paenibacillus athensensis</name>
    <dbReference type="NCBI Taxonomy" id="1967502"/>
    <lineage>
        <taxon>Bacteria</taxon>
        <taxon>Bacillati</taxon>
        <taxon>Bacillota</taxon>
        <taxon>Bacilli</taxon>
        <taxon>Bacillales</taxon>
        <taxon>Paenibacillaceae</taxon>
        <taxon>Paenibacillus</taxon>
    </lineage>
</organism>
<dbReference type="GO" id="GO:0016020">
    <property type="term" value="C:membrane"/>
    <property type="evidence" value="ECO:0007669"/>
    <property type="project" value="UniProtKB-SubCell"/>
</dbReference>
<dbReference type="AlphaFoldDB" id="A0A4Y8Q740"/>
<feature type="domain" description="Spore germination GerAC-like C-terminal" evidence="8">
    <location>
        <begin position="232"/>
        <end position="390"/>
    </location>
</feature>
<keyword evidence="4" id="KW-0732">Signal</keyword>
<dbReference type="InterPro" id="IPR008844">
    <property type="entry name" value="Spore_GerAC-like"/>
</dbReference>
<keyword evidence="6" id="KW-0564">Palmitate</keyword>
<dbReference type="InterPro" id="IPR038501">
    <property type="entry name" value="Spore_GerAC_C_sf"/>
</dbReference>
<evidence type="ECO:0000313" key="10">
    <source>
        <dbReference type="EMBL" id="TFE90110.1"/>
    </source>
</evidence>
<keyword evidence="7" id="KW-0449">Lipoprotein</keyword>
<gene>
    <name evidence="10" type="ORF">B5M42_05435</name>
</gene>
<comment type="similarity">
    <text evidence="2">Belongs to the GerABKC lipoprotein family.</text>
</comment>
<dbReference type="Proteomes" id="UP000298246">
    <property type="component" value="Unassembled WGS sequence"/>
</dbReference>
<feature type="domain" description="Spore germination protein N-terminal" evidence="9">
    <location>
        <begin position="38"/>
        <end position="213"/>
    </location>
</feature>
<evidence type="ECO:0000256" key="5">
    <source>
        <dbReference type="ARBA" id="ARBA00023136"/>
    </source>
</evidence>
<keyword evidence="3" id="KW-0309">Germination</keyword>
<dbReference type="InterPro" id="IPR057336">
    <property type="entry name" value="GerAC_N"/>
</dbReference>
<keyword evidence="5" id="KW-0472">Membrane</keyword>
<dbReference type="PANTHER" id="PTHR35789:SF1">
    <property type="entry name" value="SPORE GERMINATION PROTEIN B3"/>
    <property type="match status" value="1"/>
</dbReference>
<name>A0A4Y8Q740_9BACL</name>
<dbReference type="PANTHER" id="PTHR35789">
    <property type="entry name" value="SPORE GERMINATION PROTEIN B3"/>
    <property type="match status" value="1"/>
</dbReference>
<comment type="caution">
    <text evidence="10">The sequence shown here is derived from an EMBL/GenBank/DDBJ whole genome shotgun (WGS) entry which is preliminary data.</text>
</comment>
<dbReference type="Pfam" id="PF05504">
    <property type="entry name" value="Spore_GerAC"/>
    <property type="match status" value="1"/>
</dbReference>
<evidence type="ECO:0000256" key="2">
    <source>
        <dbReference type="ARBA" id="ARBA00007886"/>
    </source>
</evidence>
<dbReference type="OrthoDB" id="2380468at2"/>
<dbReference type="InterPro" id="IPR046953">
    <property type="entry name" value="Spore_GerAC-like_C"/>
</dbReference>
<dbReference type="GO" id="GO:0009847">
    <property type="term" value="P:spore germination"/>
    <property type="evidence" value="ECO:0007669"/>
    <property type="project" value="InterPro"/>
</dbReference>
<dbReference type="Pfam" id="PF25198">
    <property type="entry name" value="Spore_GerAC_N"/>
    <property type="match status" value="1"/>
</dbReference>
<reference evidence="10 11" key="1">
    <citation type="submission" date="2017-03" db="EMBL/GenBank/DDBJ databases">
        <title>Isolation of Levoglucosan Utilizing Bacteria.</title>
        <authorList>
            <person name="Arya A.S."/>
        </authorList>
    </citation>
    <scope>NUCLEOTIDE SEQUENCE [LARGE SCALE GENOMIC DNA]</scope>
    <source>
        <strain evidence="10 11">MEC069</strain>
    </source>
</reference>
<keyword evidence="11" id="KW-1185">Reference proteome</keyword>
<protein>
    <submittedName>
        <fullName evidence="10">Uncharacterized protein</fullName>
    </submittedName>
</protein>
<evidence type="ECO:0000313" key="11">
    <source>
        <dbReference type="Proteomes" id="UP000298246"/>
    </source>
</evidence>
<evidence type="ECO:0000256" key="7">
    <source>
        <dbReference type="ARBA" id="ARBA00023288"/>
    </source>
</evidence>
<evidence type="ECO:0000256" key="4">
    <source>
        <dbReference type="ARBA" id="ARBA00022729"/>
    </source>
</evidence>
<dbReference type="Gene3D" id="3.30.300.210">
    <property type="entry name" value="Nutrient germinant receptor protein C, domain 3"/>
    <property type="match status" value="1"/>
</dbReference>
<evidence type="ECO:0000256" key="3">
    <source>
        <dbReference type="ARBA" id="ARBA00022544"/>
    </source>
</evidence>
<evidence type="ECO:0000259" key="8">
    <source>
        <dbReference type="Pfam" id="PF05504"/>
    </source>
</evidence>
<evidence type="ECO:0000259" key="9">
    <source>
        <dbReference type="Pfam" id="PF25198"/>
    </source>
</evidence>
<dbReference type="EMBL" id="MYFO01000005">
    <property type="protein sequence ID" value="TFE90110.1"/>
    <property type="molecule type" value="Genomic_DNA"/>
</dbReference>
<comment type="subcellular location">
    <subcellularLocation>
        <location evidence="1">Membrane</location>
        <topology evidence="1">Lipid-anchor</topology>
    </subcellularLocation>
</comment>
<evidence type="ECO:0000256" key="6">
    <source>
        <dbReference type="ARBA" id="ARBA00023139"/>
    </source>
</evidence>
<sequence>MKTQRCYAQRRVQVRRSKRLAAVTLSLTALLLLTGCWDIKNIQDMNYVTSIGFDYADNEYRVYVQMLDFISVAKVESGKPSQHVPVWVGTGKGATVIEAVNDLYQTSQVRVFYGQVSSIVVSERVMNKGLRDIQELQNRYYELRFTPWVFGTTMPIDKLFAVTPLFHLSPIISLLHQPMESYRQKSTITPITSREFITNYNEPDQVVLLPSIRATAERWKQDTSPHEVLDINGAFVYQDGQYQGWLSERKLIGLRWIDPKTSRSPLVVYRDGQPEAAVSLEAPKIQIRPIVKGNSAAYEVSVKLSGNISDIVRAIKETELEAEVAARVRNEIRETFVNGLQINSDLLQLQHTLYRTNNKEWKRLKREGNLKLMPDSLADIRVDVQLNNAGKLKYPAASR</sequence>